<feature type="domain" description="Myb-like" evidence="4">
    <location>
        <begin position="316"/>
        <end position="365"/>
    </location>
</feature>
<feature type="compositionally biased region" description="Basic and acidic residues" evidence="3">
    <location>
        <begin position="176"/>
        <end position="200"/>
    </location>
</feature>
<sequence length="530" mass="61099">MDEKVKKKKGSKIDESNSGSGFELELNKGKKRKHKEGKKKHGTDEIVDLSEAQEKNCTGEVTERQTDSIDGNRETENHINKKKKKKKRKECDALLDGMQEVDASKPSKKGKMTEDNEFQNNEHDLPLVKDNEAEGDDQGKKKKKSSGKSKLTDKSKINECDQDLAKSSLTEDDDQGKEMKKELSGKGKRKESNDFNEHEQGKKRKAKKKTKASTTESPSPAPGSTSKPKRVTFSDKVEVCSDDIVVRGIRFTPEEDEKIKEAVFSYIKSHDLGDEGLDMVLHCRLHPEVKDCWKEIAATLPHRPHGSVYNRAHVLFERDEKRNWTEEEVEFIKNVQKQHGSDWKSIAEALGKSRFHVKDTWRRIKLDTAKTGHWTQEEYQNLFDLVNLDLRVRALEESKQSRHGMLRDNISWEAIAGKLETRTSQRCCKKWYEQITSPMVADNMWSDTDDYRLINALFTLDACCFEEVEWDYLLDHRPGDVCRKRWNEMVRHIGELVGKSFVDQVEILAKRFCPELLEAREAFDSKPVIN</sequence>
<dbReference type="PANTHER" id="PTHR47430:SF4">
    <property type="entry name" value="GB|AAC33480.1"/>
    <property type="match status" value="1"/>
</dbReference>
<evidence type="ECO:0000313" key="7">
    <source>
        <dbReference type="Proteomes" id="UP000188354"/>
    </source>
</evidence>
<evidence type="ECO:0000259" key="5">
    <source>
        <dbReference type="PROSITE" id="PS51294"/>
    </source>
</evidence>
<feature type="compositionally biased region" description="Basic residues" evidence="3">
    <location>
        <begin position="29"/>
        <end position="41"/>
    </location>
</feature>
<dbReference type="InterPro" id="IPR017930">
    <property type="entry name" value="Myb_dom"/>
</dbReference>
<dbReference type="Gramene" id="OIV98668">
    <property type="protein sequence ID" value="OIV98668"/>
    <property type="gene ID" value="TanjilG_12791"/>
</dbReference>
<dbReference type="Proteomes" id="UP000188354">
    <property type="component" value="Chromosome LG13"/>
</dbReference>
<dbReference type="AlphaFoldDB" id="A0A1J7HAA5"/>
<protein>
    <submittedName>
        <fullName evidence="6">Uncharacterized protein</fullName>
    </submittedName>
</protein>
<dbReference type="InterPro" id="IPR009057">
    <property type="entry name" value="Homeodomain-like_sf"/>
</dbReference>
<dbReference type="PROSITE" id="PS50090">
    <property type="entry name" value="MYB_LIKE"/>
    <property type="match status" value="3"/>
</dbReference>
<dbReference type="Gene3D" id="1.10.10.60">
    <property type="entry name" value="Homeodomain-like"/>
    <property type="match status" value="2"/>
</dbReference>
<dbReference type="PANTHER" id="PTHR47430">
    <property type="entry name" value="GB|AAC33480.1"/>
    <property type="match status" value="1"/>
</dbReference>
<feature type="compositionally biased region" description="Basic and acidic residues" evidence="3">
    <location>
        <begin position="1"/>
        <end position="15"/>
    </location>
</feature>
<dbReference type="SMART" id="SM00717">
    <property type="entry name" value="SANT"/>
    <property type="match status" value="4"/>
</dbReference>
<proteinExistence type="predicted"/>
<keyword evidence="7" id="KW-1185">Reference proteome</keyword>
<feature type="region of interest" description="Disordered" evidence="3">
    <location>
        <begin position="1"/>
        <end position="232"/>
    </location>
</feature>
<evidence type="ECO:0000256" key="3">
    <source>
        <dbReference type="SAM" id="MobiDB-lite"/>
    </source>
</evidence>
<feature type="compositionally biased region" description="Basic and acidic residues" evidence="3">
    <location>
        <begin position="61"/>
        <end position="79"/>
    </location>
</feature>
<comment type="subcellular location">
    <subcellularLocation>
        <location evidence="1">Nucleus</location>
    </subcellularLocation>
</comment>
<dbReference type="KEGG" id="lang:109325243"/>
<dbReference type="SUPFAM" id="SSF46689">
    <property type="entry name" value="Homeodomain-like"/>
    <property type="match status" value="2"/>
</dbReference>
<evidence type="ECO:0000313" key="6">
    <source>
        <dbReference type="EMBL" id="OIV98668.1"/>
    </source>
</evidence>
<evidence type="ECO:0000259" key="4">
    <source>
        <dbReference type="PROSITE" id="PS50090"/>
    </source>
</evidence>
<dbReference type="PROSITE" id="PS51294">
    <property type="entry name" value="HTH_MYB"/>
    <property type="match status" value="1"/>
</dbReference>
<accession>A0A1J7HAA5</accession>
<dbReference type="CDD" id="cd00167">
    <property type="entry name" value="SANT"/>
    <property type="match status" value="1"/>
</dbReference>
<evidence type="ECO:0000256" key="2">
    <source>
        <dbReference type="ARBA" id="ARBA00023242"/>
    </source>
</evidence>
<reference evidence="6 7" key="1">
    <citation type="journal article" date="2017" name="Plant Biotechnol. J.">
        <title>A comprehensive draft genome sequence for lupin (Lupinus angustifolius), an emerging health food: insights into plant-microbe interactions and legume evolution.</title>
        <authorList>
            <person name="Hane J.K."/>
            <person name="Ming Y."/>
            <person name="Kamphuis L.G."/>
            <person name="Nelson M.N."/>
            <person name="Garg G."/>
            <person name="Atkins C.A."/>
            <person name="Bayer P.E."/>
            <person name="Bravo A."/>
            <person name="Bringans S."/>
            <person name="Cannon S."/>
            <person name="Edwards D."/>
            <person name="Foley R."/>
            <person name="Gao L.L."/>
            <person name="Harrison M.J."/>
            <person name="Huang W."/>
            <person name="Hurgobin B."/>
            <person name="Li S."/>
            <person name="Liu C.W."/>
            <person name="McGrath A."/>
            <person name="Morahan G."/>
            <person name="Murray J."/>
            <person name="Weller J."/>
            <person name="Jian J."/>
            <person name="Singh K.B."/>
        </authorList>
    </citation>
    <scope>NUCLEOTIDE SEQUENCE [LARGE SCALE GENOMIC DNA]</scope>
    <source>
        <strain evidence="7">cv. Tanjil</strain>
        <tissue evidence="6">Whole plant</tissue>
    </source>
</reference>
<dbReference type="Pfam" id="PF13921">
    <property type="entry name" value="Myb_DNA-bind_6"/>
    <property type="match status" value="1"/>
</dbReference>
<keyword evidence="2" id="KW-0539">Nucleus</keyword>
<evidence type="ECO:0000256" key="1">
    <source>
        <dbReference type="ARBA" id="ARBA00004123"/>
    </source>
</evidence>
<feature type="compositionally biased region" description="Basic and acidic residues" evidence="3">
    <location>
        <begin position="120"/>
        <end position="132"/>
    </location>
</feature>
<dbReference type="EMBL" id="CM007373">
    <property type="protein sequence ID" value="OIV98668.1"/>
    <property type="molecule type" value="Genomic_DNA"/>
</dbReference>
<dbReference type="OrthoDB" id="39591at2759"/>
<feature type="compositionally biased region" description="Basic residues" evidence="3">
    <location>
        <begin position="201"/>
        <end position="211"/>
    </location>
</feature>
<feature type="compositionally biased region" description="Basic and acidic residues" evidence="3">
    <location>
        <begin position="150"/>
        <end position="159"/>
    </location>
</feature>
<dbReference type="STRING" id="3871.A0A1J7HAA5"/>
<name>A0A1J7HAA5_LUPAN</name>
<organism evidence="6 7">
    <name type="scientific">Lupinus angustifolius</name>
    <name type="common">Narrow-leaved blue lupine</name>
    <dbReference type="NCBI Taxonomy" id="3871"/>
    <lineage>
        <taxon>Eukaryota</taxon>
        <taxon>Viridiplantae</taxon>
        <taxon>Streptophyta</taxon>
        <taxon>Embryophyta</taxon>
        <taxon>Tracheophyta</taxon>
        <taxon>Spermatophyta</taxon>
        <taxon>Magnoliopsida</taxon>
        <taxon>eudicotyledons</taxon>
        <taxon>Gunneridae</taxon>
        <taxon>Pentapetalae</taxon>
        <taxon>rosids</taxon>
        <taxon>fabids</taxon>
        <taxon>Fabales</taxon>
        <taxon>Fabaceae</taxon>
        <taxon>Papilionoideae</taxon>
        <taxon>50 kb inversion clade</taxon>
        <taxon>genistoids sensu lato</taxon>
        <taxon>core genistoids</taxon>
        <taxon>Genisteae</taxon>
        <taxon>Lupinus</taxon>
    </lineage>
</organism>
<feature type="domain" description="HTH myb-type" evidence="5">
    <location>
        <begin position="321"/>
        <end position="369"/>
    </location>
</feature>
<dbReference type="GO" id="GO:0005634">
    <property type="term" value="C:nucleus"/>
    <property type="evidence" value="ECO:0007669"/>
    <property type="project" value="UniProtKB-SubCell"/>
</dbReference>
<dbReference type="OMA" id="HVRRKYH"/>
<feature type="domain" description="Myb-like" evidence="4">
    <location>
        <begin position="437"/>
        <end position="490"/>
    </location>
</feature>
<gene>
    <name evidence="6" type="ORF">TanjilG_12791</name>
</gene>
<dbReference type="InterPro" id="IPR001005">
    <property type="entry name" value="SANT/Myb"/>
</dbReference>
<feature type="domain" description="Myb-like" evidence="4">
    <location>
        <begin position="366"/>
        <end position="435"/>
    </location>
</feature>